<gene>
    <name evidence="3" type="ORF">CTAM01_02692</name>
</gene>
<name>A0ABQ9RM54_9PEZI</name>
<dbReference type="RefSeq" id="XP_060386533.1">
    <property type="nucleotide sequence ID" value="XM_060518730.1"/>
</dbReference>
<feature type="transmembrane region" description="Helical" evidence="1">
    <location>
        <begin position="12"/>
        <end position="32"/>
    </location>
</feature>
<keyword evidence="1" id="KW-1133">Transmembrane helix</keyword>
<organism evidence="3 4">
    <name type="scientific">Colletotrichum tamarilloi</name>
    <dbReference type="NCBI Taxonomy" id="1209934"/>
    <lineage>
        <taxon>Eukaryota</taxon>
        <taxon>Fungi</taxon>
        <taxon>Dikarya</taxon>
        <taxon>Ascomycota</taxon>
        <taxon>Pezizomycotina</taxon>
        <taxon>Sordariomycetes</taxon>
        <taxon>Hypocreomycetidae</taxon>
        <taxon>Glomerellales</taxon>
        <taxon>Glomerellaceae</taxon>
        <taxon>Colletotrichum</taxon>
        <taxon>Colletotrichum acutatum species complex</taxon>
    </lineage>
</organism>
<dbReference type="EMBL" id="MLFU01000006">
    <property type="protein sequence ID" value="KAK1507580.1"/>
    <property type="molecule type" value="Genomic_DNA"/>
</dbReference>
<evidence type="ECO:0000259" key="2">
    <source>
        <dbReference type="Pfam" id="PF17111"/>
    </source>
</evidence>
<keyword evidence="4" id="KW-1185">Reference proteome</keyword>
<protein>
    <recommendedName>
        <fullName evidence="2">Azaphilone pigments biosynthesis cluster protein L N-terminal domain-containing protein</fullName>
    </recommendedName>
</protein>
<evidence type="ECO:0000313" key="4">
    <source>
        <dbReference type="Proteomes" id="UP001227543"/>
    </source>
</evidence>
<dbReference type="Proteomes" id="UP001227543">
    <property type="component" value="Unassembled WGS sequence"/>
</dbReference>
<keyword evidence="1" id="KW-0472">Membrane</keyword>
<dbReference type="GeneID" id="85402968"/>
<comment type="caution">
    <text evidence="3">The sequence shown here is derived from an EMBL/GenBank/DDBJ whole genome shotgun (WGS) entry which is preliminary data.</text>
</comment>
<accession>A0ABQ9RM54</accession>
<proteinExistence type="predicted"/>
<dbReference type="Pfam" id="PF17111">
    <property type="entry name" value="PigL_N"/>
    <property type="match status" value="1"/>
</dbReference>
<feature type="domain" description="Azaphilone pigments biosynthesis cluster protein L N-terminal" evidence="2">
    <location>
        <begin position="1"/>
        <end position="53"/>
    </location>
</feature>
<reference evidence="3 4" key="1">
    <citation type="submission" date="2016-10" db="EMBL/GenBank/DDBJ databases">
        <title>The genome sequence of Colletotrichum fioriniae PJ7.</title>
        <authorList>
            <person name="Baroncelli R."/>
        </authorList>
    </citation>
    <scope>NUCLEOTIDE SEQUENCE [LARGE SCALE GENOMIC DNA]</scope>
    <source>
        <strain evidence="3 4">Tom-12</strain>
    </source>
</reference>
<sequence>MRGDINDFLNALLGYKKTILISLSIITILVTYPTDLLLEEYNEIIINTIYCLNV</sequence>
<dbReference type="InterPro" id="IPR031348">
    <property type="entry name" value="PigL_N"/>
</dbReference>
<evidence type="ECO:0000313" key="3">
    <source>
        <dbReference type="EMBL" id="KAK1507580.1"/>
    </source>
</evidence>
<evidence type="ECO:0000256" key="1">
    <source>
        <dbReference type="SAM" id="Phobius"/>
    </source>
</evidence>
<keyword evidence="1" id="KW-0812">Transmembrane</keyword>